<dbReference type="RefSeq" id="WP_030031855.1">
    <property type="nucleotide sequence ID" value="NZ_BA000058.1"/>
</dbReference>
<proteinExistence type="predicted"/>
<gene>
    <name evidence="1" type="ORF">CBO05P1_082</name>
</gene>
<sequence length="183" mass="21878">MKEEDKEFLKQLQHEMLTQDTVGQANPRFWIVMQTVKDYWVDDDIDGVCIYDQDAAGSVFEDELEKITEWIKQEFDVVTKCEYDNGFIEIVCEDGKEYFSDDISTITNFLEEYDCGRFSVCNYRNRAEIVPNTMFLTLRECKEHIKSNSYHYKNPYPYAMTAWRSPQVERLYEILMNTDWENL</sequence>
<evidence type="ECO:0000313" key="1">
    <source>
        <dbReference type="EMBL" id="BAO04801.1"/>
    </source>
</evidence>
<organism evidence="1">
    <name type="scientific">Clostridium botulinum B str. Osaka05</name>
    <dbReference type="NCBI Taxonomy" id="1407017"/>
    <lineage>
        <taxon>Bacteria</taxon>
        <taxon>Bacillati</taxon>
        <taxon>Bacillota</taxon>
        <taxon>Clostridia</taxon>
        <taxon>Eubacteriales</taxon>
        <taxon>Clostridiaceae</taxon>
        <taxon>Clostridium</taxon>
    </lineage>
</organism>
<name>A0A060N324_CLOBO</name>
<dbReference type="Proteomes" id="UP000054164">
    <property type="component" value="Unassembled WGS sequence"/>
</dbReference>
<protein>
    <submittedName>
        <fullName evidence="1">Uncharacterized protein</fullName>
    </submittedName>
</protein>
<dbReference type="EMBL" id="BA000058">
    <property type="protein sequence ID" value="BAO04801.1"/>
    <property type="molecule type" value="Genomic_DNA"/>
</dbReference>
<accession>A0A060N324</accession>
<reference evidence="1" key="1">
    <citation type="submission" date="2013-10" db="EMBL/GenBank/DDBJ databases">
        <title>Draft genome sequence of Clostridium botulinum type B strain Osaka05.</title>
        <authorList>
            <person name="Sakaguchi Y."/>
            <person name="Hosomi K."/>
            <person name="Uchiyama J."/>
            <person name="Ogura Y."/>
            <person name="Sakaguchi M."/>
            <person name="Kohda T."/>
            <person name="Mukamoto M."/>
            <person name="Misawa N."/>
            <person name="Matsuzaki S."/>
            <person name="Hayashi T."/>
            <person name="Kozaki S."/>
        </authorList>
    </citation>
    <scope>NUCLEOTIDE SEQUENCE</scope>
    <source>
        <strain evidence="1">Osaka05</strain>
    </source>
</reference>
<dbReference type="AlphaFoldDB" id="A0A060N324"/>
<dbReference type="HOGENOM" id="CLU_093388_0_0_9"/>